<dbReference type="SUPFAM" id="SSF52980">
    <property type="entry name" value="Restriction endonuclease-like"/>
    <property type="match status" value="1"/>
</dbReference>
<dbReference type="GO" id="GO:0000014">
    <property type="term" value="F:single-stranded DNA endodeoxyribonuclease activity"/>
    <property type="evidence" value="ECO:0007669"/>
    <property type="project" value="TreeGrafter"/>
</dbReference>
<dbReference type="GeneID" id="28729071"/>
<organism evidence="12 13">
    <name type="scientific">Malassezia pachydermatis</name>
    <dbReference type="NCBI Taxonomy" id="77020"/>
    <lineage>
        <taxon>Eukaryota</taxon>
        <taxon>Fungi</taxon>
        <taxon>Dikarya</taxon>
        <taxon>Basidiomycota</taxon>
        <taxon>Ustilaginomycotina</taxon>
        <taxon>Malasseziomycetes</taxon>
        <taxon>Malasseziales</taxon>
        <taxon>Malasseziaceae</taxon>
        <taxon>Malassezia</taxon>
    </lineage>
</organism>
<feature type="domain" description="ERCC4" evidence="11">
    <location>
        <begin position="585"/>
        <end position="665"/>
    </location>
</feature>
<dbReference type="Proteomes" id="UP000037751">
    <property type="component" value="Unassembled WGS sequence"/>
</dbReference>
<accession>A0A0N0RSJ4</accession>
<evidence type="ECO:0000256" key="5">
    <source>
        <dbReference type="ARBA" id="ARBA00022763"/>
    </source>
</evidence>
<keyword evidence="13" id="KW-1185">Reference proteome</keyword>
<dbReference type="GO" id="GO:0000724">
    <property type="term" value="P:double-strand break repair via homologous recombination"/>
    <property type="evidence" value="ECO:0007669"/>
    <property type="project" value="TreeGrafter"/>
</dbReference>
<evidence type="ECO:0000313" key="13">
    <source>
        <dbReference type="Proteomes" id="UP000037751"/>
    </source>
</evidence>
<comment type="subcellular location">
    <subcellularLocation>
        <location evidence="1">Nucleus</location>
    </subcellularLocation>
</comment>
<dbReference type="SUPFAM" id="SSF47781">
    <property type="entry name" value="RuvA domain 2-like"/>
    <property type="match status" value="1"/>
</dbReference>
<dbReference type="GO" id="GO:0000712">
    <property type="term" value="P:resolution of meiotic recombination intermediates"/>
    <property type="evidence" value="ECO:0007669"/>
    <property type="project" value="TreeGrafter"/>
</dbReference>
<keyword evidence="7" id="KW-0238">DNA-binding</keyword>
<dbReference type="EMBL" id="LGAV01000002">
    <property type="protein sequence ID" value="KOS15545.1"/>
    <property type="molecule type" value="Genomic_DNA"/>
</dbReference>
<keyword evidence="3" id="KW-0540">Nuclease</keyword>
<dbReference type="InterPro" id="IPR010994">
    <property type="entry name" value="RuvA_2-like"/>
</dbReference>
<evidence type="ECO:0000259" key="11">
    <source>
        <dbReference type="SMART" id="SM00891"/>
    </source>
</evidence>
<dbReference type="InterPro" id="IPR006166">
    <property type="entry name" value="ERCC4_domain"/>
</dbReference>
<dbReference type="CDD" id="cd20078">
    <property type="entry name" value="XPF_nuclease_XPF_euk"/>
    <property type="match status" value="1"/>
</dbReference>
<dbReference type="STRING" id="77020.A0A0N0RSJ4"/>
<evidence type="ECO:0000256" key="2">
    <source>
        <dbReference type="ARBA" id="ARBA00010015"/>
    </source>
</evidence>
<gene>
    <name evidence="12" type="ORF">Malapachy_2708</name>
</gene>
<dbReference type="GO" id="GO:0000110">
    <property type="term" value="C:nucleotide-excision repair factor 1 complex"/>
    <property type="evidence" value="ECO:0007669"/>
    <property type="project" value="TreeGrafter"/>
</dbReference>
<sequence>MPAKQRHDLYTSNGIISVTSQILVVDMLSKRIPTAKVTGLVVLHAERITPTSIESFILRLFRQENKVGFVKAFSDQPEHFAAGFHTLQMIMGQLHLRQVDIWPRFHQDIDRDLGHRRADVVELHQPLTPSMRMIQNGIIECLEATLHEIQRSKLALDMEDIQVDQAMHKSFDMIIRRQLDPVWHRLSPAIKQLVGDLSTLRSLLQALLSYDSVSFYVYLETILASNAPTEPGARSHPSPWLLSDASNTIFREARDRIWRQRSDRAGDIEFVLEAPPKWSLLMKVMHEIEQDIYRHDEAGTSSNYTILIMADSEKTVTQLRALLNASDTADEQPGESVLASCLHDYISWTSHIAELQQVLASSKSTEAEAEEPVSEALQRKMQRAGMPANKRRRVRGGMAVSASVHPIAGHDIQREWDQMALHMNELPSGTHAYDTDKVEDEEAVMAETDDYFGLVDMDHVVVIHRYQGEANDRLLQELRPHYVVMYDPNPQFVRQVELHRALYRVPDLRIYFLLYTDSVEEQLYLASLRREKDAFERLIRQKGRMAIPLTVDGTLAEEDADQRMLRQLSTRVAGGQLSSAAHTPSVVVDMREFRSSLPSLLHAAGLQVIPCTLQVGDYVISSEMCVERKSLTDLVQSLQSGRLYTQCEAMSMHYPHAILLIEFDQDRAFTLQTIGGRARAQVPARSLASRTEAGDLDVQAKLVLLTLAFPRLRLIWSSSPYASVEILADLKHNFDEPDPVRAAAIGLDASMGREGLVDTSVHTTPMDMLRAMPGVTTKNAMYIARVAPSLQALCQCSLAELQGAIGAEPGRKLYTFLHQDAVSLAQ</sequence>
<evidence type="ECO:0000256" key="9">
    <source>
        <dbReference type="ARBA" id="ARBA00023242"/>
    </source>
</evidence>
<dbReference type="InterPro" id="IPR011335">
    <property type="entry name" value="Restrct_endonuc-II-like"/>
</dbReference>
<evidence type="ECO:0000313" key="12">
    <source>
        <dbReference type="EMBL" id="KOS15545.1"/>
    </source>
</evidence>
<comment type="similarity">
    <text evidence="2">Belongs to the XPF family.</text>
</comment>
<reference evidence="12 13" key="1">
    <citation type="submission" date="2015-07" db="EMBL/GenBank/DDBJ databases">
        <title>Draft Genome Sequence of Malassezia furfur CBS1878 and Malassezia pachydermatis CBS1879.</title>
        <authorList>
            <person name="Triana S."/>
            <person name="Ohm R."/>
            <person name="Gonzalez A."/>
            <person name="DeCock H."/>
            <person name="Restrepo S."/>
            <person name="Celis A."/>
        </authorList>
    </citation>
    <scope>NUCLEOTIDE SEQUENCE [LARGE SCALE GENOMIC DNA]</scope>
    <source>
        <strain evidence="12 13">CBS 1879</strain>
    </source>
</reference>
<dbReference type="GO" id="GO:0003684">
    <property type="term" value="F:damaged DNA binding"/>
    <property type="evidence" value="ECO:0007669"/>
    <property type="project" value="TreeGrafter"/>
</dbReference>
<evidence type="ECO:0000256" key="6">
    <source>
        <dbReference type="ARBA" id="ARBA00022801"/>
    </source>
</evidence>
<dbReference type="InterPro" id="IPR006167">
    <property type="entry name" value="XPF"/>
</dbReference>
<evidence type="ECO:0000256" key="1">
    <source>
        <dbReference type="ARBA" id="ARBA00004123"/>
    </source>
</evidence>
<dbReference type="VEuPathDB" id="FungiDB:Malapachy_2708"/>
<dbReference type="Pfam" id="PF02732">
    <property type="entry name" value="ERCC4"/>
    <property type="match status" value="1"/>
</dbReference>
<dbReference type="InterPro" id="IPR047520">
    <property type="entry name" value="XPF_nuclease"/>
</dbReference>
<protein>
    <submittedName>
        <fullName evidence="12">Dna repair protein</fullName>
    </submittedName>
</protein>
<dbReference type="OrthoDB" id="412814at2759"/>
<dbReference type="RefSeq" id="XP_017993177.1">
    <property type="nucleotide sequence ID" value="XM_018137196.1"/>
</dbReference>
<dbReference type="NCBIfam" id="TIGR00596">
    <property type="entry name" value="rad1"/>
    <property type="match status" value="1"/>
</dbReference>
<evidence type="ECO:0000256" key="3">
    <source>
        <dbReference type="ARBA" id="ARBA00022722"/>
    </source>
</evidence>
<dbReference type="AlphaFoldDB" id="A0A0N0RSJ4"/>
<dbReference type="Gene3D" id="1.10.150.20">
    <property type="entry name" value="5' to 3' exonuclease, C-terminal subdomain"/>
    <property type="match status" value="1"/>
</dbReference>
<evidence type="ECO:0000256" key="8">
    <source>
        <dbReference type="ARBA" id="ARBA00023204"/>
    </source>
</evidence>
<keyword evidence="8" id="KW-0234">DNA repair</keyword>
<comment type="caution">
    <text evidence="12">The sequence shown here is derived from an EMBL/GenBank/DDBJ whole genome shotgun (WGS) entry which is preliminary data.</text>
</comment>
<dbReference type="Gene3D" id="3.40.50.10130">
    <property type="match status" value="1"/>
</dbReference>
<dbReference type="PANTHER" id="PTHR10150">
    <property type="entry name" value="DNA REPAIR ENDONUCLEASE XPF"/>
    <property type="match status" value="1"/>
</dbReference>
<keyword evidence="5" id="KW-0227">DNA damage</keyword>
<proteinExistence type="inferred from homology"/>
<dbReference type="GO" id="GO:0003697">
    <property type="term" value="F:single-stranded DNA binding"/>
    <property type="evidence" value="ECO:0007669"/>
    <property type="project" value="InterPro"/>
</dbReference>
<keyword evidence="9" id="KW-0539">Nucleus</keyword>
<dbReference type="PANTHER" id="PTHR10150:SF0">
    <property type="entry name" value="DNA REPAIR ENDONUCLEASE XPF"/>
    <property type="match status" value="1"/>
</dbReference>
<dbReference type="FunFam" id="3.40.50.10130:FF:000002">
    <property type="entry name" value="DNA repair endonuclease XPF"/>
    <property type="match status" value="1"/>
</dbReference>
<name>A0A0N0RSJ4_9BASI</name>
<dbReference type="GO" id="GO:1901255">
    <property type="term" value="P:nucleotide-excision repair involved in interstrand cross-link repair"/>
    <property type="evidence" value="ECO:0007669"/>
    <property type="project" value="TreeGrafter"/>
</dbReference>
<feature type="region of interest" description="Disordered" evidence="10">
    <location>
        <begin position="364"/>
        <end position="394"/>
    </location>
</feature>
<keyword evidence="6" id="KW-0378">Hydrolase</keyword>
<evidence type="ECO:0000256" key="4">
    <source>
        <dbReference type="ARBA" id="ARBA00022759"/>
    </source>
</evidence>
<dbReference type="SMART" id="SM00891">
    <property type="entry name" value="ERCC4"/>
    <property type="match status" value="1"/>
</dbReference>
<evidence type="ECO:0000256" key="10">
    <source>
        <dbReference type="SAM" id="MobiDB-lite"/>
    </source>
</evidence>
<evidence type="ECO:0000256" key="7">
    <source>
        <dbReference type="ARBA" id="ARBA00023125"/>
    </source>
</evidence>
<keyword evidence="4" id="KW-0255">Endonuclease</keyword>